<evidence type="ECO:0000313" key="2">
    <source>
        <dbReference type="EMBL" id="NJW53542.1"/>
    </source>
</evidence>
<accession>A0ABX1D0F4</accession>
<comment type="caution">
    <text evidence="2">The sequence shown here is derived from an EMBL/GenBank/DDBJ whole genome shotgun (WGS) entry which is preliminary data.</text>
</comment>
<gene>
    <name evidence="2" type="ORF">HC175_11480</name>
</gene>
<dbReference type="Proteomes" id="UP000703674">
    <property type="component" value="Unassembled WGS sequence"/>
</dbReference>
<keyword evidence="3" id="KW-1185">Reference proteome</keyword>
<dbReference type="RefSeq" id="WP_168138648.1">
    <property type="nucleotide sequence ID" value="NZ_JAAVJR010000006.1"/>
</dbReference>
<keyword evidence="1" id="KW-0472">Membrane</keyword>
<proteinExistence type="predicted"/>
<reference evidence="2 3" key="1">
    <citation type="submission" date="2020-03" db="EMBL/GenBank/DDBJ databases">
        <title>Salinimicrobium sp. nov, isolated from SCS.</title>
        <authorList>
            <person name="Cao W.R."/>
        </authorList>
    </citation>
    <scope>NUCLEOTIDE SEQUENCE [LARGE SCALE GENOMIC DNA]</scope>
    <source>
        <strain evidence="3">J15B91</strain>
    </source>
</reference>
<sequence>MVWYQRLISRIEVAGNGMVAEFLRSTVETGLFSKAPNINALDASIPGDVSEWFASSFKPWFMKVTLNLGVLANQEILTSQAFINTVNQVVESLNVARSYYAKEADFSMITSLENAARLKAQMCEEAASAVFTAYEKALAQFGLVPQYGMAITESSSFDGSTPEVFKWKKITEAYHKKIIDVNKEGTENQEQQQKTSHIPQYLPWVFTAAFGLIAWSAAAKKQ</sequence>
<feature type="transmembrane region" description="Helical" evidence="1">
    <location>
        <begin position="201"/>
        <end position="219"/>
    </location>
</feature>
<protein>
    <submittedName>
        <fullName evidence="2">Uncharacterized protein</fullName>
    </submittedName>
</protein>
<name>A0ABX1D0F4_9FLAO</name>
<dbReference type="EMBL" id="JAAVJR010000006">
    <property type="protein sequence ID" value="NJW53542.1"/>
    <property type="molecule type" value="Genomic_DNA"/>
</dbReference>
<keyword evidence="1" id="KW-1133">Transmembrane helix</keyword>
<evidence type="ECO:0000313" key="3">
    <source>
        <dbReference type="Proteomes" id="UP000703674"/>
    </source>
</evidence>
<evidence type="ECO:0000256" key="1">
    <source>
        <dbReference type="SAM" id="Phobius"/>
    </source>
</evidence>
<organism evidence="2 3">
    <name type="scientific">Salinimicrobium oceani</name>
    <dbReference type="NCBI Taxonomy" id="2722702"/>
    <lineage>
        <taxon>Bacteria</taxon>
        <taxon>Pseudomonadati</taxon>
        <taxon>Bacteroidota</taxon>
        <taxon>Flavobacteriia</taxon>
        <taxon>Flavobacteriales</taxon>
        <taxon>Flavobacteriaceae</taxon>
        <taxon>Salinimicrobium</taxon>
    </lineage>
</organism>
<keyword evidence="1" id="KW-0812">Transmembrane</keyword>